<keyword evidence="4" id="KW-0539">Nucleus</keyword>
<dbReference type="PANTHER" id="PTHR47427">
    <property type="entry name" value="PROTEIN STE12"/>
    <property type="match status" value="1"/>
</dbReference>
<comment type="subcellular location">
    <subcellularLocation>
        <location evidence="1">Nucleus</location>
    </subcellularLocation>
</comment>
<feature type="region of interest" description="Disordered" evidence="6">
    <location>
        <begin position="266"/>
        <end position="297"/>
    </location>
</feature>
<evidence type="ECO:0000256" key="4">
    <source>
        <dbReference type="ARBA" id="ARBA00023242"/>
    </source>
</evidence>
<dbReference type="Proteomes" id="UP001383192">
    <property type="component" value="Unassembled WGS sequence"/>
</dbReference>
<evidence type="ECO:0000256" key="5">
    <source>
        <dbReference type="ARBA" id="ARBA00024345"/>
    </source>
</evidence>
<keyword evidence="2" id="KW-0805">Transcription regulation</keyword>
<evidence type="ECO:0000256" key="2">
    <source>
        <dbReference type="ARBA" id="ARBA00023015"/>
    </source>
</evidence>
<dbReference type="Pfam" id="PF02200">
    <property type="entry name" value="STE"/>
    <property type="match status" value="1"/>
</dbReference>
<dbReference type="EMBL" id="JAYKXP010000022">
    <property type="protein sequence ID" value="KAK7045984.1"/>
    <property type="molecule type" value="Genomic_DNA"/>
</dbReference>
<dbReference type="InterPro" id="IPR003120">
    <property type="entry name" value="Ste12"/>
</dbReference>
<dbReference type="AlphaFoldDB" id="A0AAW0D416"/>
<organism evidence="7 8">
    <name type="scientific">Paramarasmius palmivorus</name>
    <dbReference type="NCBI Taxonomy" id="297713"/>
    <lineage>
        <taxon>Eukaryota</taxon>
        <taxon>Fungi</taxon>
        <taxon>Dikarya</taxon>
        <taxon>Basidiomycota</taxon>
        <taxon>Agaricomycotina</taxon>
        <taxon>Agaricomycetes</taxon>
        <taxon>Agaricomycetidae</taxon>
        <taxon>Agaricales</taxon>
        <taxon>Marasmiineae</taxon>
        <taxon>Marasmiaceae</taxon>
        <taxon>Paramarasmius</taxon>
    </lineage>
</organism>
<dbReference type="GO" id="GO:1990526">
    <property type="term" value="C:Ste12p-Dig1p-Dig2p complex"/>
    <property type="evidence" value="ECO:0007669"/>
    <property type="project" value="TreeGrafter"/>
</dbReference>
<evidence type="ECO:0000256" key="3">
    <source>
        <dbReference type="ARBA" id="ARBA00023163"/>
    </source>
</evidence>
<keyword evidence="3" id="KW-0804">Transcription</keyword>
<accession>A0AAW0D416</accession>
<dbReference type="GO" id="GO:0005634">
    <property type="term" value="C:nucleus"/>
    <property type="evidence" value="ECO:0007669"/>
    <property type="project" value="UniProtKB-SubCell"/>
</dbReference>
<name>A0AAW0D416_9AGAR</name>
<dbReference type="SMART" id="SM00424">
    <property type="entry name" value="STE"/>
    <property type="match status" value="1"/>
</dbReference>
<sequence length="310" mass="34734">MEFLALYDIAMHSRHVAPQEYTVHASSQSSSSVIPDLPRGLSRLLTHQEQQKLAHLDKLKLFLATAPSRWNTASIQHPHAPSYAHPALNRFLLPSQEFVTCVLWSGKCYITGTDIIRVLAFRFEAFGRPVRNIAKFEKGVLSDLRNLKPGQDACLEEPMSQFLDFLFKYQCIRKLKKQKVFYWFSVPHDRLFLDALELDLKREKMGVEPITVVVGEPAVSFVYDGTRSKRSLYDQFVWAAGGKEDEGDVERALWGLTGIGALAMHGSRGGNSGTEDDSTDSSGIEGNHSTIRSKAKGKADQPFFNMLSLA</sequence>
<comment type="similarity">
    <text evidence="5">Belongs to the STE12 transcription factor family.</text>
</comment>
<evidence type="ECO:0000313" key="7">
    <source>
        <dbReference type="EMBL" id="KAK7045984.1"/>
    </source>
</evidence>
<evidence type="ECO:0000256" key="1">
    <source>
        <dbReference type="ARBA" id="ARBA00004123"/>
    </source>
</evidence>
<comment type="caution">
    <text evidence="7">The sequence shown here is derived from an EMBL/GenBank/DDBJ whole genome shotgun (WGS) entry which is preliminary data.</text>
</comment>
<keyword evidence="8" id="KW-1185">Reference proteome</keyword>
<proteinExistence type="inferred from homology"/>
<gene>
    <name evidence="7" type="ORF">VNI00_006979</name>
</gene>
<evidence type="ECO:0000313" key="8">
    <source>
        <dbReference type="Proteomes" id="UP001383192"/>
    </source>
</evidence>
<dbReference type="GO" id="GO:1990527">
    <property type="term" value="C:Tec1p-Ste12p-Dig1p complex"/>
    <property type="evidence" value="ECO:0007669"/>
    <property type="project" value="TreeGrafter"/>
</dbReference>
<dbReference type="PANTHER" id="PTHR47427:SF1">
    <property type="entry name" value="PROTEIN STE12"/>
    <property type="match status" value="1"/>
</dbReference>
<dbReference type="InterPro" id="IPR052127">
    <property type="entry name" value="STE12_transcription_factor"/>
</dbReference>
<reference evidence="7 8" key="1">
    <citation type="submission" date="2024-01" db="EMBL/GenBank/DDBJ databases">
        <title>A draft genome for a cacao thread blight-causing isolate of Paramarasmius palmivorus.</title>
        <authorList>
            <person name="Baruah I.K."/>
            <person name="Bukari Y."/>
            <person name="Amoako-Attah I."/>
            <person name="Meinhardt L.W."/>
            <person name="Bailey B.A."/>
            <person name="Cohen S.P."/>
        </authorList>
    </citation>
    <scope>NUCLEOTIDE SEQUENCE [LARGE SCALE GENOMIC DNA]</scope>
    <source>
        <strain evidence="7 8">GH-12</strain>
    </source>
</reference>
<protein>
    <submittedName>
        <fullName evidence="7">Uncharacterized protein</fullName>
    </submittedName>
</protein>
<dbReference type="GO" id="GO:0003700">
    <property type="term" value="F:DNA-binding transcription factor activity"/>
    <property type="evidence" value="ECO:0007669"/>
    <property type="project" value="InterPro"/>
</dbReference>
<evidence type="ECO:0000256" key="6">
    <source>
        <dbReference type="SAM" id="MobiDB-lite"/>
    </source>
</evidence>